<dbReference type="Proteomes" id="UP001152797">
    <property type="component" value="Unassembled WGS sequence"/>
</dbReference>
<feature type="region of interest" description="Disordered" evidence="4">
    <location>
        <begin position="114"/>
        <end position="137"/>
    </location>
</feature>
<dbReference type="EMBL" id="CAMXCT010000738">
    <property type="protein sequence ID" value="CAI3982711.1"/>
    <property type="molecule type" value="Genomic_DNA"/>
</dbReference>
<keyword evidence="1" id="KW-0285">Flavoprotein</keyword>
<dbReference type="AlphaFoldDB" id="A0A9P1C0A5"/>
<feature type="region of interest" description="Disordered" evidence="4">
    <location>
        <begin position="1"/>
        <end position="35"/>
    </location>
</feature>
<evidence type="ECO:0000256" key="5">
    <source>
        <dbReference type="SAM" id="Phobius"/>
    </source>
</evidence>
<evidence type="ECO:0000313" key="9">
    <source>
        <dbReference type="EMBL" id="CAL4770023.1"/>
    </source>
</evidence>
<keyword evidence="10" id="KW-1185">Reference proteome</keyword>
<feature type="domain" description="PAS" evidence="6">
    <location>
        <begin position="165"/>
        <end position="264"/>
    </location>
</feature>
<evidence type="ECO:0000256" key="2">
    <source>
        <dbReference type="ARBA" id="ARBA00022643"/>
    </source>
</evidence>
<evidence type="ECO:0000313" key="10">
    <source>
        <dbReference type="Proteomes" id="UP001152797"/>
    </source>
</evidence>
<dbReference type="PANTHER" id="PTHR47429">
    <property type="entry name" value="PROTEIN TWIN LOV 1"/>
    <property type="match status" value="1"/>
</dbReference>
<dbReference type="GO" id="GO:0005634">
    <property type="term" value="C:nucleus"/>
    <property type="evidence" value="ECO:0007669"/>
    <property type="project" value="TreeGrafter"/>
</dbReference>
<reference evidence="8" key="2">
    <citation type="submission" date="2024-04" db="EMBL/GenBank/DDBJ databases">
        <authorList>
            <person name="Chen Y."/>
            <person name="Shah S."/>
            <person name="Dougan E. K."/>
            <person name="Thang M."/>
            <person name="Chan C."/>
        </authorList>
    </citation>
    <scope>NUCLEOTIDE SEQUENCE [LARGE SCALE GENOMIC DNA]</scope>
</reference>
<keyword evidence="3" id="KW-0157">Chromophore</keyword>
<comment type="caution">
    <text evidence="7">The sequence shown here is derived from an EMBL/GenBank/DDBJ whole genome shotgun (WGS) entry which is preliminary data.</text>
</comment>
<dbReference type="Pfam" id="PF13426">
    <property type="entry name" value="PAS_9"/>
    <property type="match status" value="1"/>
</dbReference>
<evidence type="ECO:0000256" key="4">
    <source>
        <dbReference type="SAM" id="MobiDB-lite"/>
    </source>
</evidence>
<evidence type="ECO:0000256" key="3">
    <source>
        <dbReference type="ARBA" id="ARBA00022991"/>
    </source>
</evidence>
<dbReference type="EMBL" id="CAMXCT030000738">
    <property type="protein sequence ID" value="CAL4770023.1"/>
    <property type="molecule type" value="Genomic_DNA"/>
</dbReference>
<keyword evidence="5" id="KW-0472">Membrane</keyword>
<feature type="transmembrane region" description="Helical" evidence="5">
    <location>
        <begin position="366"/>
        <end position="384"/>
    </location>
</feature>
<evidence type="ECO:0000313" key="8">
    <source>
        <dbReference type="EMBL" id="CAL1136086.1"/>
    </source>
</evidence>
<dbReference type="Gene3D" id="3.30.450.20">
    <property type="entry name" value="PAS domain"/>
    <property type="match status" value="1"/>
</dbReference>
<reference evidence="7" key="1">
    <citation type="submission" date="2022-10" db="EMBL/GenBank/DDBJ databases">
        <authorList>
            <person name="Chen Y."/>
            <person name="Dougan E. K."/>
            <person name="Chan C."/>
            <person name="Rhodes N."/>
            <person name="Thang M."/>
        </authorList>
    </citation>
    <scope>NUCLEOTIDE SEQUENCE</scope>
</reference>
<dbReference type="OrthoDB" id="447251at2759"/>
<dbReference type="InterPro" id="IPR035965">
    <property type="entry name" value="PAS-like_dom_sf"/>
</dbReference>
<organism evidence="7">
    <name type="scientific">Cladocopium goreaui</name>
    <dbReference type="NCBI Taxonomy" id="2562237"/>
    <lineage>
        <taxon>Eukaryota</taxon>
        <taxon>Sar</taxon>
        <taxon>Alveolata</taxon>
        <taxon>Dinophyceae</taxon>
        <taxon>Suessiales</taxon>
        <taxon>Symbiodiniaceae</taxon>
        <taxon>Cladocopium</taxon>
    </lineage>
</organism>
<dbReference type="InterPro" id="IPR000014">
    <property type="entry name" value="PAS"/>
</dbReference>
<protein>
    <submittedName>
        <fullName evidence="9">Pentatricopeptide repeat-containing protein MRL1, chloroplastic</fullName>
    </submittedName>
</protein>
<name>A0A9P1C0A5_9DINO</name>
<sequence length="393" mass="43408">MDCIPEEPSPVRNEGDRFLPSEEETSEFSSNASAASLSRQCTEFSDVVAQDLMSRQLTDFAARQGDFWVRKCSEPVPFNGARGLDIKPGDIFRQTSCPPMMRSEGLFKQPIHENEEHELEEPEVEEPEEQELEEEEEDDLVSRAICSAVADCKYSVAVADPTQLDTELIAVSEGFENLTGYTREEAVGSNCRFLSDGCQLQATVAEALRNASDSGAPYVSLLVNKRKTGELFLNLLSIRGLVLARDVKTGEEIWILVSVQQDVTGIKPESLTSSNDALLSKVANRILRRLLKYATEIGIASLIQAKRGRSRCSNHQEGMHLLSDIVWKDGVSLGLPPCEVLASLPSEFAHLAFREPPKPLGADSKMLIWPLLLCSATAVLVILLQRKRGCITR</sequence>
<evidence type="ECO:0000313" key="7">
    <source>
        <dbReference type="EMBL" id="CAI3982711.1"/>
    </source>
</evidence>
<feature type="compositionally biased region" description="Acidic residues" evidence="4">
    <location>
        <begin position="116"/>
        <end position="137"/>
    </location>
</feature>
<dbReference type="EMBL" id="CAMXCT020000738">
    <property type="protein sequence ID" value="CAL1136086.1"/>
    <property type="molecule type" value="Genomic_DNA"/>
</dbReference>
<dbReference type="PANTHER" id="PTHR47429:SF2">
    <property type="entry name" value="PROTEIN TWIN LOV 1"/>
    <property type="match status" value="1"/>
</dbReference>
<evidence type="ECO:0000256" key="1">
    <source>
        <dbReference type="ARBA" id="ARBA00022630"/>
    </source>
</evidence>
<evidence type="ECO:0000259" key="6">
    <source>
        <dbReference type="Pfam" id="PF13426"/>
    </source>
</evidence>
<keyword evidence="5" id="KW-1133">Transmembrane helix</keyword>
<proteinExistence type="predicted"/>
<accession>A0A9P1C0A5</accession>
<dbReference type="CDD" id="cd00130">
    <property type="entry name" value="PAS"/>
    <property type="match status" value="1"/>
</dbReference>
<dbReference type="SUPFAM" id="SSF55785">
    <property type="entry name" value="PYP-like sensor domain (PAS domain)"/>
    <property type="match status" value="1"/>
</dbReference>
<keyword evidence="5" id="KW-0812">Transmembrane</keyword>
<keyword evidence="2" id="KW-0288">FMN</keyword>
<gene>
    <name evidence="7" type="ORF">C1SCF055_LOCUS10378</name>
</gene>